<accession>A0A1H5UJB6</accession>
<evidence type="ECO:0000259" key="2">
    <source>
        <dbReference type="Pfam" id="PF01175"/>
    </source>
</evidence>
<feature type="domain" description="Urocanase Rossmann-like" evidence="2">
    <location>
        <begin position="54"/>
        <end position="152"/>
    </location>
</feature>
<proteinExistence type="predicted"/>
<dbReference type="InterPro" id="IPR036190">
    <property type="entry name" value="Urocanase_sf"/>
</dbReference>
<sequence>MQARRHRKNTGVPRLRLGMTSDVQTGLATTINAVQAPDQQLQILRIYNRLIQLREDWAGALVFSCGAEAPRSGLAPAASIAGATSLLVAEDGHEIKKTLRRGEIDFVVNTLDEAIRTLKNEVRKKRPLSVALIGDVDATLAEMIERGIKPDVFLAGDAYPAAAQALIDSGVPRLNVVQSSAEPSAPAETAHGEQLHELFIATKTPTKLREADERILRMLPKDETARRRWIERASHYLRSASEGRWVNLTGGEAFLLESEGLKLHDVGPVAVEPEATPSSPKDATPASPAESQPTEL</sequence>
<name>A0A1H5UJB6_9BACT</name>
<evidence type="ECO:0000313" key="3">
    <source>
        <dbReference type="EMBL" id="SEF74578.1"/>
    </source>
</evidence>
<dbReference type="SUPFAM" id="SSF111326">
    <property type="entry name" value="Urocanase"/>
    <property type="match status" value="1"/>
</dbReference>
<dbReference type="Pfam" id="PF01175">
    <property type="entry name" value="Urocanase"/>
    <property type="match status" value="1"/>
</dbReference>
<dbReference type="Proteomes" id="UP000236728">
    <property type="component" value="Unassembled WGS sequence"/>
</dbReference>
<dbReference type="Gene3D" id="3.40.50.10730">
    <property type="entry name" value="Urocanase like domains"/>
    <property type="match status" value="1"/>
</dbReference>
<organism evidence="3 4">
    <name type="scientific">Bryocella elongata</name>
    <dbReference type="NCBI Taxonomy" id="863522"/>
    <lineage>
        <taxon>Bacteria</taxon>
        <taxon>Pseudomonadati</taxon>
        <taxon>Acidobacteriota</taxon>
        <taxon>Terriglobia</taxon>
        <taxon>Terriglobales</taxon>
        <taxon>Acidobacteriaceae</taxon>
        <taxon>Bryocella</taxon>
    </lineage>
</organism>
<reference evidence="3 4" key="1">
    <citation type="submission" date="2016-10" db="EMBL/GenBank/DDBJ databases">
        <authorList>
            <person name="de Groot N.N."/>
        </authorList>
    </citation>
    <scope>NUCLEOTIDE SEQUENCE [LARGE SCALE GENOMIC DNA]</scope>
    <source>
        <strain evidence="3 4">DSM 22489</strain>
    </source>
</reference>
<gene>
    <name evidence="3" type="ORF">SAMN05421819_1035</name>
</gene>
<evidence type="ECO:0000313" key="4">
    <source>
        <dbReference type="Proteomes" id="UP000236728"/>
    </source>
</evidence>
<keyword evidence="4" id="KW-1185">Reference proteome</keyword>
<dbReference type="EMBL" id="FNVA01000001">
    <property type="protein sequence ID" value="SEF74578.1"/>
    <property type="molecule type" value="Genomic_DNA"/>
</dbReference>
<dbReference type="InterPro" id="IPR035085">
    <property type="entry name" value="Urocanase_Rossmann-like"/>
</dbReference>
<dbReference type="InterPro" id="IPR038364">
    <property type="entry name" value="Urocanase_central_sf"/>
</dbReference>
<evidence type="ECO:0000256" key="1">
    <source>
        <dbReference type="SAM" id="MobiDB-lite"/>
    </source>
</evidence>
<protein>
    <submittedName>
        <fullName evidence="3">Urocanase</fullName>
    </submittedName>
</protein>
<dbReference type="AlphaFoldDB" id="A0A1H5UJB6"/>
<feature type="region of interest" description="Disordered" evidence="1">
    <location>
        <begin position="266"/>
        <end position="296"/>
    </location>
</feature>